<organism evidence="1 2">
    <name type="scientific">Streptomyces achmelvichensis</name>
    <dbReference type="NCBI Taxonomy" id="3134111"/>
    <lineage>
        <taxon>Bacteria</taxon>
        <taxon>Bacillati</taxon>
        <taxon>Actinomycetota</taxon>
        <taxon>Actinomycetes</taxon>
        <taxon>Kitasatosporales</taxon>
        <taxon>Streptomycetaceae</taxon>
        <taxon>Streptomyces</taxon>
    </lineage>
</organism>
<sequence length="144" mass="15297">MPGPAGLDARPWPYFDGTMAPAAGLLQAACTCGWRGSTGPIGWGQEPESTEKPFREEWTTHARRAATGLADRLLRELQSVLQGLAATDPRAALTAAADMERASRLLLTESADAARSSGDSWAQVGRAVGISRQAAHERFGKPPK</sequence>
<keyword evidence="2" id="KW-1185">Reference proteome</keyword>
<dbReference type="EMBL" id="JBBKAJ010000011">
    <property type="protein sequence ID" value="MEJ8632190.1"/>
    <property type="molecule type" value="Genomic_DNA"/>
</dbReference>
<evidence type="ECO:0000313" key="1">
    <source>
        <dbReference type="EMBL" id="MEJ8632190.1"/>
    </source>
</evidence>
<gene>
    <name evidence="1" type="ORF">WKI67_01710</name>
</gene>
<evidence type="ECO:0000313" key="2">
    <source>
        <dbReference type="Proteomes" id="UP001377168"/>
    </source>
</evidence>
<dbReference type="Proteomes" id="UP001377168">
    <property type="component" value="Unassembled WGS sequence"/>
</dbReference>
<name>A0ACC6PLI8_9ACTN</name>
<proteinExistence type="predicted"/>
<protein>
    <submittedName>
        <fullName evidence="1">Uncharacterized protein</fullName>
    </submittedName>
</protein>
<accession>A0ACC6PLI8</accession>
<reference evidence="1" key="1">
    <citation type="submission" date="2024-03" db="EMBL/GenBank/DDBJ databases">
        <title>Novel Streptomyces species of biotechnological and ecological value are a feature of Machair soil.</title>
        <authorList>
            <person name="Prole J.R."/>
            <person name="Goodfellow M."/>
            <person name="Allenby N."/>
            <person name="Ward A.C."/>
        </authorList>
    </citation>
    <scope>NUCLEOTIDE SEQUENCE</scope>
    <source>
        <strain evidence="1">MS2.AVA.5</strain>
    </source>
</reference>
<comment type="caution">
    <text evidence="1">The sequence shown here is derived from an EMBL/GenBank/DDBJ whole genome shotgun (WGS) entry which is preliminary data.</text>
</comment>